<comment type="caution">
    <text evidence="1">The sequence shown here is derived from an EMBL/GenBank/DDBJ whole genome shotgun (WGS) entry which is preliminary data.</text>
</comment>
<sequence length="279" mass="30953">MRLAIGRAVVKLPSTSVFVSLKSLSLESVVMTKGTSHLLARLLSTVCCPCLQNLRLRDVSLHLGGLEDQLLLLEAAALLELSPLGRPLVGLHPAPATAPRRLQLQLHKYCGVKKSEVEPVQPNEPTLLLELKTPNLQVLSMNACVMEKLMISDQSWRSSPWMIAKLIIIFTLMKDPCILARCLQNLSLFEQVFIFCLLAIMHPTSTVMVRCSISSLFTGLAGTDCELSFMQVMLRSTTQLRKATISFDPEYMMKSTRDAIELIPAPDGGNWEVDSLLRH</sequence>
<dbReference type="EMBL" id="LWDX02027958">
    <property type="protein sequence ID" value="OEL29299.1"/>
    <property type="molecule type" value="Genomic_DNA"/>
</dbReference>
<protein>
    <recommendedName>
        <fullName evidence="3">FBD domain-containing protein</fullName>
    </recommendedName>
</protein>
<gene>
    <name evidence="1" type="ORF">BAE44_0009683</name>
</gene>
<evidence type="ECO:0000313" key="2">
    <source>
        <dbReference type="Proteomes" id="UP000095767"/>
    </source>
</evidence>
<reference evidence="1 2" key="1">
    <citation type="submission" date="2016-09" db="EMBL/GenBank/DDBJ databases">
        <title>The draft genome of Dichanthelium oligosanthes: A C3 panicoid grass species.</title>
        <authorList>
            <person name="Studer A.J."/>
            <person name="Schnable J.C."/>
            <person name="Brutnell T.P."/>
        </authorList>
    </citation>
    <scope>NUCLEOTIDE SEQUENCE [LARGE SCALE GENOMIC DNA]</scope>
    <source>
        <strain evidence="2">cv. Kellogg 1175</strain>
        <tissue evidence="1">Leaf</tissue>
    </source>
</reference>
<keyword evidence="2" id="KW-1185">Reference proteome</keyword>
<evidence type="ECO:0000313" key="1">
    <source>
        <dbReference type="EMBL" id="OEL29299.1"/>
    </source>
</evidence>
<name>A0A1E5VW17_9POAL</name>
<accession>A0A1E5VW17</accession>
<dbReference type="AlphaFoldDB" id="A0A1E5VW17"/>
<organism evidence="1 2">
    <name type="scientific">Dichanthelium oligosanthes</name>
    <dbReference type="NCBI Taxonomy" id="888268"/>
    <lineage>
        <taxon>Eukaryota</taxon>
        <taxon>Viridiplantae</taxon>
        <taxon>Streptophyta</taxon>
        <taxon>Embryophyta</taxon>
        <taxon>Tracheophyta</taxon>
        <taxon>Spermatophyta</taxon>
        <taxon>Magnoliopsida</taxon>
        <taxon>Liliopsida</taxon>
        <taxon>Poales</taxon>
        <taxon>Poaceae</taxon>
        <taxon>PACMAD clade</taxon>
        <taxon>Panicoideae</taxon>
        <taxon>Panicodae</taxon>
        <taxon>Paniceae</taxon>
        <taxon>Dichantheliinae</taxon>
        <taxon>Dichanthelium</taxon>
    </lineage>
</organism>
<dbReference type="Proteomes" id="UP000095767">
    <property type="component" value="Unassembled WGS sequence"/>
</dbReference>
<proteinExistence type="predicted"/>
<evidence type="ECO:0008006" key="3">
    <source>
        <dbReference type="Google" id="ProtNLM"/>
    </source>
</evidence>